<comment type="caution">
    <text evidence="2">The sequence shown here is derived from an EMBL/GenBank/DDBJ whole genome shotgun (WGS) entry which is preliminary data.</text>
</comment>
<dbReference type="RefSeq" id="WP_183665735.1">
    <property type="nucleotide sequence ID" value="NZ_BAAARH010000002.1"/>
</dbReference>
<gene>
    <name evidence="2" type="ORF">HD598_002120</name>
</gene>
<dbReference type="AlphaFoldDB" id="A0A7W8TWP8"/>
<feature type="domain" description="Putative exodeoxyribonuclease 8 PDDEXK-like" evidence="1">
    <location>
        <begin position="34"/>
        <end position="261"/>
    </location>
</feature>
<dbReference type="EMBL" id="JACHDR010000001">
    <property type="protein sequence ID" value="MBB5513433.1"/>
    <property type="molecule type" value="Genomic_DNA"/>
</dbReference>
<evidence type="ECO:0000313" key="2">
    <source>
        <dbReference type="EMBL" id="MBB5513433.1"/>
    </source>
</evidence>
<accession>A0A7W8TWP8</accession>
<sequence>MSSIPKETSETFGMATVTKGLSNTSYHANPALGSSSIKTLATRTPAHYLYESHNQTHSTTFDIGTAAHSLILENDTSKFEVIDAPNWLSKAAKEARQAAYAEGLVPLLTKEFEAVKAMRSSVMTHPLARNAFIGHEPEVSIFWEHETGTRLKCRPDALHVGGKRGNLIVDLKTTVSAAPDDFASSAARYGYHLQQAHYTAGVKAAYGEDFTFLFVTVEKEPPYLPNVHQIHSTDVARGAELVERGIRVYNECTKTGVWPGYLIGKPLELPRWSFYKEEELLER</sequence>
<dbReference type="Pfam" id="PF12684">
    <property type="entry name" value="DUF3799"/>
    <property type="match status" value="1"/>
</dbReference>
<dbReference type="InterPro" id="IPR011604">
    <property type="entry name" value="PDDEXK-like_dom_sf"/>
</dbReference>
<proteinExistence type="predicted"/>
<reference evidence="2 3" key="1">
    <citation type="submission" date="2020-08" db="EMBL/GenBank/DDBJ databases">
        <title>Sequencing the genomes of 1000 actinobacteria strains.</title>
        <authorList>
            <person name="Klenk H.-P."/>
        </authorList>
    </citation>
    <scope>NUCLEOTIDE SEQUENCE [LARGE SCALE GENOMIC DNA]</scope>
    <source>
        <strain evidence="2 3">DSM 105783</strain>
    </source>
</reference>
<evidence type="ECO:0000313" key="3">
    <source>
        <dbReference type="Proteomes" id="UP000580797"/>
    </source>
</evidence>
<dbReference type="Gene3D" id="3.90.320.10">
    <property type="match status" value="1"/>
</dbReference>
<protein>
    <recommendedName>
        <fullName evidence="1">Putative exodeoxyribonuclease 8 PDDEXK-like domain-containing protein</fullName>
    </recommendedName>
</protein>
<dbReference type="Proteomes" id="UP000580797">
    <property type="component" value="Unassembled WGS sequence"/>
</dbReference>
<name>A0A7W8TWP8_9MICC</name>
<evidence type="ECO:0000259" key="1">
    <source>
        <dbReference type="Pfam" id="PF12684"/>
    </source>
</evidence>
<organism evidence="2 3">
    <name type="scientific">Neomicrococcus aestuarii</name>
    <dbReference type="NCBI Taxonomy" id="556325"/>
    <lineage>
        <taxon>Bacteria</taxon>
        <taxon>Bacillati</taxon>
        <taxon>Actinomycetota</taxon>
        <taxon>Actinomycetes</taxon>
        <taxon>Micrococcales</taxon>
        <taxon>Micrococcaceae</taxon>
        <taxon>Neomicrococcus</taxon>
    </lineage>
</organism>
<dbReference type="InterPro" id="IPR024432">
    <property type="entry name" value="Put_RecE_PDDEXK-like_dom"/>
</dbReference>